<dbReference type="OrthoDB" id="4374824at2759"/>
<proteinExistence type="predicted"/>
<evidence type="ECO:0000313" key="2">
    <source>
        <dbReference type="EMBL" id="OGE47248.1"/>
    </source>
</evidence>
<dbReference type="AlphaFoldDB" id="A0A1F5L1Y5"/>
<dbReference type="EMBL" id="LXJU01000053">
    <property type="protein sequence ID" value="OGE47248.1"/>
    <property type="molecule type" value="Genomic_DNA"/>
</dbReference>
<evidence type="ECO:0000256" key="1">
    <source>
        <dbReference type="SAM" id="MobiDB-lite"/>
    </source>
</evidence>
<feature type="region of interest" description="Disordered" evidence="1">
    <location>
        <begin position="11"/>
        <end position="41"/>
    </location>
</feature>
<keyword evidence="3" id="KW-1185">Reference proteome</keyword>
<protein>
    <submittedName>
        <fullName evidence="2">Uncharacterized protein</fullName>
    </submittedName>
</protein>
<comment type="caution">
    <text evidence="2">The sequence shown here is derived from an EMBL/GenBank/DDBJ whole genome shotgun (WGS) entry which is preliminary data.</text>
</comment>
<accession>A0A1F5L1Y5</accession>
<reference evidence="2 3" key="1">
    <citation type="journal article" date="2016" name="Sci. Rep.">
        <title>Penicillium arizonense, a new, genome sequenced fungal species, reveals a high chemical diversity in secreted metabolites.</title>
        <authorList>
            <person name="Grijseels S."/>
            <person name="Nielsen J.C."/>
            <person name="Randelovic M."/>
            <person name="Nielsen J."/>
            <person name="Nielsen K.F."/>
            <person name="Workman M."/>
            <person name="Frisvad J.C."/>
        </authorList>
    </citation>
    <scope>NUCLEOTIDE SEQUENCE [LARGE SCALE GENOMIC DNA]</scope>
    <source>
        <strain evidence="2 3">CBS 141311</strain>
    </source>
</reference>
<gene>
    <name evidence="2" type="ORF">PENARI_c053G08352</name>
</gene>
<name>A0A1F5L1Y5_PENAI</name>
<organism evidence="2 3">
    <name type="scientific">Penicillium arizonense</name>
    <dbReference type="NCBI Taxonomy" id="1835702"/>
    <lineage>
        <taxon>Eukaryota</taxon>
        <taxon>Fungi</taxon>
        <taxon>Dikarya</taxon>
        <taxon>Ascomycota</taxon>
        <taxon>Pezizomycotina</taxon>
        <taxon>Eurotiomycetes</taxon>
        <taxon>Eurotiomycetidae</taxon>
        <taxon>Eurotiales</taxon>
        <taxon>Aspergillaceae</taxon>
        <taxon>Penicillium</taxon>
    </lineage>
</organism>
<dbReference type="Proteomes" id="UP000177622">
    <property type="component" value="Unassembled WGS sequence"/>
</dbReference>
<evidence type="ECO:0000313" key="3">
    <source>
        <dbReference type="Proteomes" id="UP000177622"/>
    </source>
</evidence>
<dbReference type="RefSeq" id="XP_022482709.1">
    <property type="nucleotide sequence ID" value="XM_022637444.1"/>
</dbReference>
<sequence>MSYVKYCKPRPRANSRMHKPQTFVVHDEEQPIADRDNSCGE</sequence>
<dbReference type="GeneID" id="34582178"/>
<feature type="compositionally biased region" description="Basic and acidic residues" evidence="1">
    <location>
        <begin position="25"/>
        <end position="41"/>
    </location>
</feature>